<dbReference type="SMART" id="SM00304">
    <property type="entry name" value="HAMP"/>
    <property type="match status" value="1"/>
</dbReference>
<keyword evidence="5" id="KW-1185">Reference proteome</keyword>
<proteinExistence type="predicted"/>
<dbReference type="AlphaFoldDB" id="A0A4U7N157"/>
<dbReference type="Proteomes" id="UP000306575">
    <property type="component" value="Unassembled WGS sequence"/>
</dbReference>
<reference evidence="4 5" key="1">
    <citation type="submission" date="2019-04" db="EMBL/GenBank/DDBJ databases">
        <title>Genome sequence of Pelagicola litoralis CL-ES2.</title>
        <authorList>
            <person name="Cao J."/>
        </authorList>
    </citation>
    <scope>NUCLEOTIDE SEQUENCE [LARGE SCALE GENOMIC DNA]</scope>
    <source>
        <strain evidence="4 5">CL-ES2</strain>
    </source>
</reference>
<dbReference type="GO" id="GO:0004016">
    <property type="term" value="F:adenylate cyclase activity"/>
    <property type="evidence" value="ECO:0007669"/>
    <property type="project" value="UniProtKB-ARBA"/>
</dbReference>
<dbReference type="SUPFAM" id="SSF158472">
    <property type="entry name" value="HAMP domain-like"/>
    <property type="match status" value="1"/>
</dbReference>
<dbReference type="CDD" id="cd18774">
    <property type="entry name" value="PDC2_HK_sensor"/>
    <property type="match status" value="1"/>
</dbReference>
<feature type="domain" description="Guanylate cyclase" evidence="2">
    <location>
        <begin position="396"/>
        <end position="521"/>
    </location>
</feature>
<dbReference type="CDD" id="cd06225">
    <property type="entry name" value="HAMP"/>
    <property type="match status" value="1"/>
</dbReference>
<dbReference type="SUPFAM" id="SSF55073">
    <property type="entry name" value="Nucleotide cyclase"/>
    <property type="match status" value="1"/>
</dbReference>
<evidence type="ECO:0000313" key="4">
    <source>
        <dbReference type="EMBL" id="TKZ19198.1"/>
    </source>
</evidence>
<keyword evidence="1" id="KW-1133">Transmembrane helix</keyword>
<evidence type="ECO:0000259" key="3">
    <source>
        <dbReference type="PROSITE" id="PS50885"/>
    </source>
</evidence>
<dbReference type="SMART" id="SM00044">
    <property type="entry name" value="CYCc"/>
    <property type="match status" value="1"/>
</dbReference>
<evidence type="ECO:0000259" key="2">
    <source>
        <dbReference type="PROSITE" id="PS50125"/>
    </source>
</evidence>
<dbReference type="GO" id="GO:0016020">
    <property type="term" value="C:membrane"/>
    <property type="evidence" value="ECO:0007669"/>
    <property type="project" value="InterPro"/>
</dbReference>
<dbReference type="InterPro" id="IPR029787">
    <property type="entry name" value="Nucleotide_cyclase"/>
</dbReference>
<evidence type="ECO:0000313" key="5">
    <source>
        <dbReference type="Proteomes" id="UP000306575"/>
    </source>
</evidence>
<dbReference type="EMBL" id="SULI01000015">
    <property type="protein sequence ID" value="TKZ19198.1"/>
    <property type="molecule type" value="Genomic_DNA"/>
</dbReference>
<sequence>MRFPLPLKFFVFAASIAIAPLAMVGENLVRITRDELKSAANEDLTAVATQLRSEFDNAYRGLWLTPLQVIRNGIDNDELGVAQKVSLLTLGLKELPDVIALQLAVHGSDLPMLVTDQTYSETLQALNFDPVSELATSGDLIASIKATGQHGRPLVSRMAGTNDWIATVALPLQTRIAGREVTLVAKVNMNALGTIVQNHPFRHRGEITVIDQAGRTVLKQESELLLQRDIVSSAMPLIVAGMRADALVPYVRPDGTAMLGAYAFSDWFPWAIITELSERNAYAVVYEMTRRITIVGLIGFSLASLAALFFARRLTNPILSIGRVAERVGDGDFTARVDNVRSKDEIGDLSARINVMAAQLGERLELMKFVSHGTMSAIQEAKQAGMSRGGSRHSVSVLFSDIRGYTEFSESVAPEVVIDMLNMYLEVQSRIVEEHGGDIDKFIGDALVAVFEGDTMEQRAVACAVEIKHSMATLLAQNPKYGLDVGLGIASGEVVMGAMGASDRMDFTVLGSVVNLSARLCGKAAPGEVLVDQATFDANAGLDTVKFDLPPPISLKGYAAPVQAYSAIPQKTPARA</sequence>
<feature type="transmembrane region" description="Helical" evidence="1">
    <location>
        <begin position="292"/>
        <end position="311"/>
    </location>
</feature>
<dbReference type="RefSeq" id="WP_138016686.1">
    <property type="nucleotide sequence ID" value="NZ_SULI01000015.1"/>
</dbReference>
<dbReference type="PROSITE" id="PS50125">
    <property type="entry name" value="GUANYLATE_CYCLASE_2"/>
    <property type="match status" value="1"/>
</dbReference>
<accession>A0A4U7N157</accession>
<name>A0A4U7N157_9RHOB</name>
<keyword evidence="1" id="KW-0472">Membrane</keyword>
<dbReference type="GO" id="GO:0035556">
    <property type="term" value="P:intracellular signal transduction"/>
    <property type="evidence" value="ECO:0007669"/>
    <property type="project" value="InterPro"/>
</dbReference>
<evidence type="ECO:0000256" key="1">
    <source>
        <dbReference type="SAM" id="Phobius"/>
    </source>
</evidence>
<feature type="domain" description="HAMP" evidence="3">
    <location>
        <begin position="312"/>
        <end position="365"/>
    </location>
</feature>
<keyword evidence="1" id="KW-0812">Transmembrane</keyword>
<dbReference type="InterPro" id="IPR003660">
    <property type="entry name" value="HAMP_dom"/>
</dbReference>
<dbReference type="Gene3D" id="6.10.340.10">
    <property type="match status" value="1"/>
</dbReference>
<protein>
    <submittedName>
        <fullName evidence="4">HAMP domain-containing protein</fullName>
    </submittedName>
</protein>
<dbReference type="CDD" id="cd07302">
    <property type="entry name" value="CHD"/>
    <property type="match status" value="1"/>
</dbReference>
<dbReference type="Pfam" id="PF00672">
    <property type="entry name" value="HAMP"/>
    <property type="match status" value="1"/>
</dbReference>
<dbReference type="PANTHER" id="PTHR43081">
    <property type="entry name" value="ADENYLATE CYCLASE, TERMINAL-DIFFERENTIATION SPECIFIC-RELATED"/>
    <property type="match status" value="1"/>
</dbReference>
<dbReference type="PROSITE" id="PS50885">
    <property type="entry name" value="HAMP"/>
    <property type="match status" value="1"/>
</dbReference>
<dbReference type="InterPro" id="IPR001054">
    <property type="entry name" value="A/G_cyclase"/>
</dbReference>
<gene>
    <name evidence="4" type="ORF">FAP39_12210</name>
</gene>
<dbReference type="GO" id="GO:0009190">
    <property type="term" value="P:cyclic nucleotide biosynthetic process"/>
    <property type="evidence" value="ECO:0007669"/>
    <property type="project" value="InterPro"/>
</dbReference>
<dbReference type="Pfam" id="PF00211">
    <property type="entry name" value="Guanylate_cyc"/>
    <property type="match status" value="1"/>
</dbReference>
<comment type="caution">
    <text evidence="4">The sequence shown here is derived from an EMBL/GenBank/DDBJ whole genome shotgun (WGS) entry which is preliminary data.</text>
</comment>
<dbReference type="PANTHER" id="PTHR43081:SF1">
    <property type="entry name" value="ADENYLATE CYCLASE, TERMINAL-DIFFERENTIATION SPECIFIC"/>
    <property type="match status" value="1"/>
</dbReference>
<dbReference type="Gene3D" id="3.30.70.1230">
    <property type="entry name" value="Nucleotide cyclase"/>
    <property type="match status" value="1"/>
</dbReference>
<dbReference type="InterPro" id="IPR050697">
    <property type="entry name" value="Adenylyl/Guanylyl_Cyclase_3/4"/>
</dbReference>
<organism evidence="4 5">
    <name type="scientific">Shimia litoralis</name>
    <dbReference type="NCBI Taxonomy" id="420403"/>
    <lineage>
        <taxon>Bacteria</taxon>
        <taxon>Pseudomonadati</taxon>
        <taxon>Pseudomonadota</taxon>
        <taxon>Alphaproteobacteria</taxon>
        <taxon>Rhodobacterales</taxon>
        <taxon>Roseobacteraceae</taxon>
    </lineage>
</organism>
<dbReference type="OrthoDB" id="9789782at2"/>